<dbReference type="Proteomes" id="UP000186136">
    <property type="component" value="Unassembled WGS sequence"/>
</dbReference>
<sequence length="380" mass="42228">MYKVLCCGSNGSGQLGIGHERDLCELTECFRSSHRVLDIACGSNHTVLLLENGEAYICGSNVSGLTGLQSSTDNLENKFVLIGEHGKKFKKVVAGWDFSVLVDFDNKVQIYGDLSLCGGLGRTIQGVKTLTEVYHLADDDVLEMHTSLHGVIVIHNSGTVVGWGNNNKGHLFGDCETLGMVYSPIPVRFDDIDYEAKDQLRIVGCAMGRDYTFFHVLNTLSQDELLIMRSKNDRYNILQGLFDSLGGGNIEGHGSRSRWFRIKKKFRIRRLKSMWSSVHVMYSADTEENHLILRSFGNNVFGQLFPGLSKELADFDVGTEHGICLEESGKYIYSWGWGEHGNCGVQTDTTKVNEMYSCDENETIDSAIGGYATTWIVVKS</sequence>
<accession>A0A1Q2YIS7</accession>
<dbReference type="Gene3D" id="2.130.10.30">
    <property type="entry name" value="Regulator of chromosome condensation 1/beta-lactamase-inhibitor protein II"/>
    <property type="match status" value="2"/>
</dbReference>
<dbReference type="PANTHER" id="PTHR45982:SF1">
    <property type="entry name" value="REGULATOR OF CHROMOSOME CONDENSATION"/>
    <property type="match status" value="1"/>
</dbReference>
<reference evidence="2 3" key="1">
    <citation type="submission" date="2016-08" db="EMBL/GenBank/DDBJ databases">
        <title>Whole genome shotgun sequence of Pichia membranifaciens KS47-1.</title>
        <authorList>
            <person name="Konishi M."/>
            <person name="Ishida M."/>
            <person name="Arakawa T."/>
            <person name="Kato Y."/>
            <person name="Horiuchi J."/>
        </authorList>
    </citation>
    <scope>NUCLEOTIDE SEQUENCE [LARGE SCALE GENOMIC DNA]</scope>
    <source>
        <strain evidence="2 3">KS47-1</strain>
    </source>
</reference>
<dbReference type="OrthoDB" id="5370059at2759"/>
<evidence type="ECO:0000256" key="1">
    <source>
        <dbReference type="PROSITE-ProRule" id="PRU00235"/>
    </source>
</evidence>
<evidence type="ECO:0000313" key="2">
    <source>
        <dbReference type="EMBL" id="GAV29273.1"/>
    </source>
</evidence>
<dbReference type="EMBL" id="BDGI01000108">
    <property type="protein sequence ID" value="GAV29273.1"/>
    <property type="molecule type" value="Genomic_DNA"/>
</dbReference>
<dbReference type="SUPFAM" id="SSF50985">
    <property type="entry name" value="RCC1/BLIP-II"/>
    <property type="match status" value="1"/>
</dbReference>
<comment type="caution">
    <text evidence="2">The sequence shown here is derived from an EMBL/GenBank/DDBJ whole genome shotgun (WGS) entry which is preliminary data.</text>
</comment>
<dbReference type="AlphaFoldDB" id="A0A1Q2YIS7"/>
<evidence type="ECO:0000313" key="3">
    <source>
        <dbReference type="Proteomes" id="UP000186136"/>
    </source>
</evidence>
<dbReference type="PANTHER" id="PTHR45982">
    <property type="entry name" value="REGULATOR OF CHROMOSOME CONDENSATION"/>
    <property type="match status" value="1"/>
</dbReference>
<keyword evidence="3" id="KW-1185">Reference proteome</keyword>
<dbReference type="Pfam" id="PF13540">
    <property type="entry name" value="RCC1_2"/>
    <property type="match status" value="1"/>
</dbReference>
<dbReference type="PROSITE" id="PS00626">
    <property type="entry name" value="RCC1_2"/>
    <property type="match status" value="1"/>
</dbReference>
<feature type="repeat" description="RCC1" evidence="1">
    <location>
        <begin position="2"/>
        <end position="52"/>
    </location>
</feature>
<dbReference type="PRINTS" id="PR00633">
    <property type="entry name" value="RCCNDNSATION"/>
</dbReference>
<organism evidence="2 3">
    <name type="scientific">Pichia membranifaciens</name>
    <dbReference type="NCBI Taxonomy" id="4926"/>
    <lineage>
        <taxon>Eukaryota</taxon>
        <taxon>Fungi</taxon>
        <taxon>Dikarya</taxon>
        <taxon>Ascomycota</taxon>
        <taxon>Saccharomycotina</taxon>
        <taxon>Pichiomycetes</taxon>
        <taxon>Pichiales</taxon>
        <taxon>Pichiaceae</taxon>
        <taxon>Pichia</taxon>
    </lineage>
</organism>
<dbReference type="InterPro" id="IPR051553">
    <property type="entry name" value="Ran_GTPase-activating"/>
</dbReference>
<dbReference type="PROSITE" id="PS50012">
    <property type="entry name" value="RCC1_3"/>
    <property type="match status" value="1"/>
</dbReference>
<dbReference type="InterPro" id="IPR000408">
    <property type="entry name" value="Reg_chr_condens"/>
</dbReference>
<protein>
    <submittedName>
        <fullName evidence="2">Uncharacterized protein</fullName>
    </submittedName>
</protein>
<name>A0A1Q2YIS7_9ASCO</name>
<proteinExistence type="predicted"/>
<dbReference type="InterPro" id="IPR009091">
    <property type="entry name" value="RCC1/BLIP-II"/>
</dbReference>
<gene>
    <name evidence="2" type="ORF">PMKS-002755</name>
</gene>